<organism evidence="1 2">
    <name type="scientific">Stereocaulon virgatum</name>
    <dbReference type="NCBI Taxonomy" id="373712"/>
    <lineage>
        <taxon>Eukaryota</taxon>
        <taxon>Fungi</taxon>
        <taxon>Dikarya</taxon>
        <taxon>Ascomycota</taxon>
        <taxon>Pezizomycotina</taxon>
        <taxon>Lecanoromycetes</taxon>
        <taxon>OSLEUM clade</taxon>
        <taxon>Lecanoromycetidae</taxon>
        <taxon>Lecanorales</taxon>
        <taxon>Lecanorineae</taxon>
        <taxon>Stereocaulaceae</taxon>
        <taxon>Stereocaulon</taxon>
    </lineage>
</organism>
<evidence type="ECO:0000313" key="1">
    <source>
        <dbReference type="EMBL" id="KAL2040671.1"/>
    </source>
</evidence>
<proteinExistence type="predicted"/>
<dbReference type="Proteomes" id="UP001590950">
    <property type="component" value="Unassembled WGS sequence"/>
</dbReference>
<dbReference type="EMBL" id="JBEFKJ010000020">
    <property type="protein sequence ID" value="KAL2040671.1"/>
    <property type="molecule type" value="Genomic_DNA"/>
</dbReference>
<protein>
    <submittedName>
        <fullName evidence="1">Uncharacterized protein</fullName>
    </submittedName>
</protein>
<sequence>MYKPARAIRRTTESRIEASSQQNFEAVRYRMANRPRDKAMAMVTRVQSRACAIPHETVNSWLEWRYTDFKLYTESDCHMTRQALLGQKICQTVNYRFYWQRNKTDKIR</sequence>
<reference evidence="1 2" key="1">
    <citation type="submission" date="2024-09" db="EMBL/GenBank/DDBJ databases">
        <title>Rethinking Asexuality: The Enigmatic Case of Functional Sexual Genes in Lepraria (Stereocaulaceae).</title>
        <authorList>
            <person name="Doellman M."/>
            <person name="Sun Y."/>
            <person name="Barcenas-Pena A."/>
            <person name="Lumbsch H.T."/>
            <person name="Grewe F."/>
        </authorList>
    </citation>
    <scope>NUCLEOTIDE SEQUENCE [LARGE SCALE GENOMIC DNA]</scope>
    <source>
        <strain evidence="1 2">Mercado 3170</strain>
    </source>
</reference>
<keyword evidence="2" id="KW-1185">Reference proteome</keyword>
<gene>
    <name evidence="1" type="ORF">N7G274_006650</name>
</gene>
<evidence type="ECO:0000313" key="2">
    <source>
        <dbReference type="Proteomes" id="UP001590950"/>
    </source>
</evidence>
<accession>A0ABR4A705</accession>
<name>A0ABR4A705_9LECA</name>
<comment type="caution">
    <text evidence="1">The sequence shown here is derived from an EMBL/GenBank/DDBJ whole genome shotgun (WGS) entry which is preliminary data.</text>
</comment>